<feature type="coiled-coil region" evidence="9">
    <location>
        <begin position="183"/>
        <end position="218"/>
    </location>
</feature>
<dbReference type="Proteomes" id="UP000677228">
    <property type="component" value="Unassembled WGS sequence"/>
</dbReference>
<dbReference type="AlphaFoldDB" id="A0A8S2E6J9"/>
<dbReference type="InterPro" id="IPR001628">
    <property type="entry name" value="Znf_hrmn_rcpt"/>
</dbReference>
<dbReference type="PROSITE" id="PS00031">
    <property type="entry name" value="NUCLEAR_REC_DBD_1"/>
    <property type="match status" value="1"/>
</dbReference>
<dbReference type="InterPro" id="IPR013088">
    <property type="entry name" value="Znf_NHR/GATA"/>
</dbReference>
<feature type="domain" description="Nuclear receptor" evidence="10">
    <location>
        <begin position="108"/>
        <end position="184"/>
    </location>
</feature>
<evidence type="ECO:0000313" key="11">
    <source>
        <dbReference type="EMBL" id="CAF1077316.1"/>
    </source>
</evidence>
<evidence type="ECO:0000256" key="2">
    <source>
        <dbReference type="ARBA" id="ARBA00022771"/>
    </source>
</evidence>
<keyword evidence="9" id="KW-0175">Coiled coil</keyword>
<keyword evidence="4" id="KW-0805">Transcription regulation</keyword>
<evidence type="ECO:0000256" key="1">
    <source>
        <dbReference type="ARBA" id="ARBA00022723"/>
    </source>
</evidence>
<comment type="caution">
    <text evidence="11">The sequence shown here is derived from an EMBL/GenBank/DDBJ whole genome shotgun (WGS) entry which is preliminary data.</text>
</comment>
<keyword evidence="1" id="KW-0479">Metal-binding</keyword>
<dbReference type="InterPro" id="IPR050234">
    <property type="entry name" value="Nuclear_hormone_rcpt_NR1"/>
</dbReference>
<dbReference type="GO" id="GO:0030154">
    <property type="term" value="P:cell differentiation"/>
    <property type="evidence" value="ECO:0007669"/>
    <property type="project" value="TreeGrafter"/>
</dbReference>
<keyword evidence="7" id="KW-0675">Receptor</keyword>
<dbReference type="SMART" id="SM00399">
    <property type="entry name" value="ZnF_C4"/>
    <property type="match status" value="1"/>
</dbReference>
<evidence type="ECO:0000256" key="8">
    <source>
        <dbReference type="ARBA" id="ARBA00023242"/>
    </source>
</evidence>
<evidence type="ECO:0000313" key="13">
    <source>
        <dbReference type="Proteomes" id="UP000677228"/>
    </source>
</evidence>
<dbReference type="GO" id="GO:0004879">
    <property type="term" value="F:nuclear receptor activity"/>
    <property type="evidence" value="ECO:0007669"/>
    <property type="project" value="TreeGrafter"/>
</dbReference>
<dbReference type="EMBL" id="CAJNOK010008963">
    <property type="protein sequence ID" value="CAF1077316.1"/>
    <property type="molecule type" value="Genomic_DNA"/>
</dbReference>
<dbReference type="EMBL" id="CAJOBA010008978">
    <property type="protein sequence ID" value="CAF3840902.1"/>
    <property type="molecule type" value="Genomic_DNA"/>
</dbReference>
<keyword evidence="5" id="KW-0238">DNA-binding</keyword>
<evidence type="ECO:0000256" key="6">
    <source>
        <dbReference type="ARBA" id="ARBA00023163"/>
    </source>
</evidence>
<evidence type="ECO:0000256" key="4">
    <source>
        <dbReference type="ARBA" id="ARBA00023015"/>
    </source>
</evidence>
<dbReference type="PANTHER" id="PTHR24082:SF283">
    <property type="entry name" value="NUCLEAR HORMONE RECEPTOR HR96"/>
    <property type="match status" value="1"/>
</dbReference>
<evidence type="ECO:0000256" key="3">
    <source>
        <dbReference type="ARBA" id="ARBA00022833"/>
    </source>
</evidence>
<keyword evidence="6" id="KW-0804">Transcription</keyword>
<keyword evidence="8" id="KW-0539">Nucleus</keyword>
<evidence type="ECO:0000256" key="5">
    <source>
        <dbReference type="ARBA" id="ARBA00023125"/>
    </source>
</evidence>
<dbReference type="Pfam" id="PF00105">
    <property type="entry name" value="zf-C4"/>
    <property type="match status" value="1"/>
</dbReference>
<dbReference type="Gene3D" id="3.30.50.10">
    <property type="entry name" value="Erythroid Transcription Factor GATA-1, subunit A"/>
    <property type="match status" value="1"/>
</dbReference>
<keyword evidence="2" id="KW-0863">Zinc-finger</keyword>
<proteinExistence type="predicted"/>
<evidence type="ECO:0000259" key="10">
    <source>
        <dbReference type="PROSITE" id="PS51030"/>
    </source>
</evidence>
<dbReference type="PANTHER" id="PTHR24082">
    <property type="entry name" value="NUCLEAR HORMONE RECEPTOR"/>
    <property type="match status" value="1"/>
</dbReference>
<dbReference type="GO" id="GO:0000122">
    <property type="term" value="P:negative regulation of transcription by RNA polymerase II"/>
    <property type="evidence" value="ECO:0007669"/>
    <property type="project" value="TreeGrafter"/>
</dbReference>
<dbReference type="GO" id="GO:0008270">
    <property type="term" value="F:zinc ion binding"/>
    <property type="evidence" value="ECO:0007669"/>
    <property type="project" value="UniProtKB-KW"/>
</dbReference>
<dbReference type="Proteomes" id="UP000682733">
    <property type="component" value="Unassembled WGS sequence"/>
</dbReference>
<sequence length="224" mass="26539">MTQDLKLKKKIMNKNFDQTVIFGNSETVIFNSINDQHFSINNQQFVNLQLLSSTSTTCSESIEISKVIDEIEQIQNTFNNHYEENEQQEQMDHHIDSIEQKVKLTKKNLICRVCGAKAFGYNFDQVTCESCKAFFRRNALRNMSGLRCRFTGHCEVVMVNRRHCTYCRLQKCFNVGMRKEWIRSEEEKQLKKYQIENNRQLKQKKNEFNKNKNNIKQTVSNLFP</sequence>
<dbReference type="SUPFAM" id="SSF57716">
    <property type="entry name" value="Glucocorticoid receptor-like (DNA-binding domain)"/>
    <property type="match status" value="1"/>
</dbReference>
<evidence type="ECO:0000256" key="9">
    <source>
        <dbReference type="SAM" id="Coils"/>
    </source>
</evidence>
<organism evidence="11 13">
    <name type="scientific">Didymodactylos carnosus</name>
    <dbReference type="NCBI Taxonomy" id="1234261"/>
    <lineage>
        <taxon>Eukaryota</taxon>
        <taxon>Metazoa</taxon>
        <taxon>Spiralia</taxon>
        <taxon>Gnathifera</taxon>
        <taxon>Rotifera</taxon>
        <taxon>Eurotatoria</taxon>
        <taxon>Bdelloidea</taxon>
        <taxon>Philodinida</taxon>
        <taxon>Philodinidae</taxon>
        <taxon>Didymodactylos</taxon>
    </lineage>
</organism>
<dbReference type="GO" id="GO:0045944">
    <property type="term" value="P:positive regulation of transcription by RNA polymerase II"/>
    <property type="evidence" value="ECO:0007669"/>
    <property type="project" value="TreeGrafter"/>
</dbReference>
<evidence type="ECO:0000256" key="7">
    <source>
        <dbReference type="ARBA" id="ARBA00023170"/>
    </source>
</evidence>
<keyword evidence="3" id="KW-0862">Zinc</keyword>
<dbReference type="GO" id="GO:0000978">
    <property type="term" value="F:RNA polymerase II cis-regulatory region sequence-specific DNA binding"/>
    <property type="evidence" value="ECO:0007669"/>
    <property type="project" value="TreeGrafter"/>
</dbReference>
<dbReference type="PRINTS" id="PR00047">
    <property type="entry name" value="STROIDFINGER"/>
</dbReference>
<protein>
    <recommendedName>
        <fullName evidence="10">Nuclear receptor domain-containing protein</fullName>
    </recommendedName>
</protein>
<gene>
    <name evidence="11" type="ORF">OVA965_LOCUS18192</name>
    <name evidence="12" type="ORF">TMI583_LOCUS18204</name>
</gene>
<accession>A0A8S2E6J9</accession>
<reference evidence="11" key="1">
    <citation type="submission" date="2021-02" db="EMBL/GenBank/DDBJ databases">
        <authorList>
            <person name="Nowell W R."/>
        </authorList>
    </citation>
    <scope>NUCLEOTIDE SEQUENCE</scope>
</reference>
<name>A0A8S2E6J9_9BILA</name>
<dbReference type="PROSITE" id="PS51030">
    <property type="entry name" value="NUCLEAR_REC_DBD_2"/>
    <property type="match status" value="1"/>
</dbReference>
<evidence type="ECO:0000313" key="12">
    <source>
        <dbReference type="EMBL" id="CAF3840902.1"/>
    </source>
</evidence>